<evidence type="ECO:0000313" key="1">
    <source>
        <dbReference type="EMBL" id="TYI01827.1"/>
    </source>
</evidence>
<dbReference type="AlphaFoldDB" id="A0A5D2NCR4"/>
<evidence type="ECO:0000313" key="2">
    <source>
        <dbReference type="Proteomes" id="UP000322667"/>
    </source>
</evidence>
<proteinExistence type="predicted"/>
<organism evidence="1 2">
    <name type="scientific">Gossypium tomentosum</name>
    <name type="common">Hawaiian cotton</name>
    <name type="synonym">Gossypium sandvicense</name>
    <dbReference type="NCBI Taxonomy" id="34277"/>
    <lineage>
        <taxon>Eukaryota</taxon>
        <taxon>Viridiplantae</taxon>
        <taxon>Streptophyta</taxon>
        <taxon>Embryophyta</taxon>
        <taxon>Tracheophyta</taxon>
        <taxon>Spermatophyta</taxon>
        <taxon>Magnoliopsida</taxon>
        <taxon>eudicotyledons</taxon>
        <taxon>Gunneridae</taxon>
        <taxon>Pentapetalae</taxon>
        <taxon>rosids</taxon>
        <taxon>malvids</taxon>
        <taxon>Malvales</taxon>
        <taxon>Malvaceae</taxon>
        <taxon>Malvoideae</taxon>
        <taxon>Gossypium</taxon>
    </lineage>
</organism>
<protein>
    <submittedName>
        <fullName evidence="1">Uncharacterized protein</fullName>
    </submittedName>
</protein>
<gene>
    <name evidence="1" type="ORF">ES332_A11G227400v1</name>
</gene>
<reference evidence="1 2" key="1">
    <citation type="submission" date="2019-07" db="EMBL/GenBank/DDBJ databases">
        <title>WGS assembly of Gossypium tomentosum.</title>
        <authorList>
            <person name="Chen Z.J."/>
            <person name="Sreedasyam A."/>
            <person name="Ando A."/>
            <person name="Song Q."/>
            <person name="De L."/>
            <person name="Hulse-Kemp A."/>
            <person name="Ding M."/>
            <person name="Ye W."/>
            <person name="Kirkbride R."/>
            <person name="Jenkins J."/>
            <person name="Plott C."/>
            <person name="Lovell J."/>
            <person name="Lin Y.-M."/>
            <person name="Vaughn R."/>
            <person name="Liu B."/>
            <person name="Li W."/>
            <person name="Simpson S."/>
            <person name="Scheffler B."/>
            <person name="Saski C."/>
            <person name="Grover C."/>
            <person name="Hu G."/>
            <person name="Conover J."/>
            <person name="Carlson J."/>
            <person name="Shu S."/>
            <person name="Boston L."/>
            <person name="Williams M."/>
            <person name="Peterson D."/>
            <person name="Mcgee K."/>
            <person name="Jones D."/>
            <person name="Wendel J."/>
            <person name="Stelly D."/>
            <person name="Grimwood J."/>
            <person name="Schmutz J."/>
        </authorList>
    </citation>
    <scope>NUCLEOTIDE SEQUENCE [LARGE SCALE GENOMIC DNA]</scope>
    <source>
        <strain evidence="1">7179.01</strain>
    </source>
</reference>
<dbReference type="EMBL" id="CM017620">
    <property type="protein sequence ID" value="TYI01827.1"/>
    <property type="molecule type" value="Genomic_DNA"/>
</dbReference>
<keyword evidence="2" id="KW-1185">Reference proteome</keyword>
<accession>A0A5D2NCR4</accession>
<sequence>MHLKLRSRNPKDLTLSFHFFCYSAEILFINGPVKPHLCSSSWLRFPSLLSSEFLGALLPVFFSGLSPTNLNTLTLKSPLVSNNNRLNLQRSFFHPKSQKIASSALRSYRMRRSIGFSHKNDSLEACILFSHCRISNVVDRRTCFTRVHSQKMWLTDSSSSPQCGHKASYLKCSLEEWIQSPSLVFMGKALLKFPPSRNPCVISYVN</sequence>
<dbReference type="Proteomes" id="UP000322667">
    <property type="component" value="Chromosome A11"/>
</dbReference>
<name>A0A5D2NCR4_GOSTO</name>